<dbReference type="AlphaFoldDB" id="A0A852TVZ0"/>
<name>A0A852TVZ0_9ACTN</name>
<keyword evidence="3" id="KW-1185">Reference proteome</keyword>
<accession>A0A852TVZ0</accession>
<comment type="caution">
    <text evidence="2">The sequence shown here is derived from an EMBL/GenBank/DDBJ whole genome shotgun (WGS) entry which is preliminary data.</text>
</comment>
<reference evidence="2 3" key="1">
    <citation type="submission" date="2020-07" db="EMBL/GenBank/DDBJ databases">
        <title>Sequencing the genomes of 1000 actinobacteria strains.</title>
        <authorList>
            <person name="Klenk H.-P."/>
        </authorList>
    </citation>
    <scope>NUCLEOTIDE SEQUENCE [LARGE SCALE GENOMIC DNA]</scope>
    <source>
        <strain evidence="2 3">CXB654</strain>
    </source>
</reference>
<organism evidence="2 3">
    <name type="scientific">Spinactinospora alkalitolerans</name>
    <dbReference type="NCBI Taxonomy" id="687207"/>
    <lineage>
        <taxon>Bacteria</taxon>
        <taxon>Bacillati</taxon>
        <taxon>Actinomycetota</taxon>
        <taxon>Actinomycetes</taxon>
        <taxon>Streptosporangiales</taxon>
        <taxon>Nocardiopsidaceae</taxon>
        <taxon>Spinactinospora</taxon>
    </lineage>
</organism>
<evidence type="ECO:0000256" key="1">
    <source>
        <dbReference type="SAM" id="MobiDB-lite"/>
    </source>
</evidence>
<dbReference type="EMBL" id="JACCCC010000001">
    <property type="protein sequence ID" value="NYE48098.1"/>
    <property type="molecule type" value="Genomic_DNA"/>
</dbReference>
<evidence type="ECO:0000313" key="3">
    <source>
        <dbReference type="Proteomes" id="UP000589036"/>
    </source>
</evidence>
<gene>
    <name evidence="2" type="ORF">HDA32_003218</name>
</gene>
<proteinExistence type="predicted"/>
<feature type="region of interest" description="Disordered" evidence="1">
    <location>
        <begin position="23"/>
        <end position="42"/>
    </location>
</feature>
<evidence type="ECO:0000313" key="2">
    <source>
        <dbReference type="EMBL" id="NYE48098.1"/>
    </source>
</evidence>
<sequence length="70" mass="7821">MWSAIDRPAGRREYSSVTVARYRNRPSSPSSARAAVSPLSGSAAARGFTRSGYFSIWRAITMRWIWLVPS</sequence>
<protein>
    <submittedName>
        <fullName evidence="2">Uncharacterized protein</fullName>
    </submittedName>
</protein>
<dbReference type="Proteomes" id="UP000589036">
    <property type="component" value="Unassembled WGS sequence"/>
</dbReference>
<feature type="compositionally biased region" description="Low complexity" evidence="1">
    <location>
        <begin position="25"/>
        <end position="40"/>
    </location>
</feature>